<comment type="caution">
    <text evidence="2">The sequence shown here is derived from an EMBL/GenBank/DDBJ whole genome shotgun (WGS) entry which is preliminary data.</text>
</comment>
<evidence type="ECO:0000313" key="3">
    <source>
        <dbReference type="Proteomes" id="UP001595690"/>
    </source>
</evidence>
<accession>A0ABV8BXY1</accession>
<feature type="signal peptide" evidence="1">
    <location>
        <begin position="1"/>
        <end position="21"/>
    </location>
</feature>
<feature type="chain" id="PRO_5047420815" description="Neocarzinostatin family protein" evidence="1">
    <location>
        <begin position="22"/>
        <end position="247"/>
    </location>
</feature>
<sequence>MKVMSTALLVLGLTSPAVAHAATEVVVAHETSSATSSGKTVEVACPDGTKVVGTGGSVTGERTTITRVRPSDDLTSVEVTAVEHGAGTVQSWTVTARATCAPGEFTLVSKSSTKNAEVACPGNQKALGVGGETGGGHFTKMAPKNNLKGGVIETSGNTDVTAHVICGTRPGLVLRGGTPTVVMTRTASKSVACQDDEQVVSAGGAVAGAIIDDVVPAGPGAVVSGEGTDAQGQAIRWSITPYVVCSR</sequence>
<dbReference type="RefSeq" id="WP_382376087.1">
    <property type="nucleotide sequence ID" value="NZ_JBHRZI010000019.1"/>
</dbReference>
<evidence type="ECO:0008006" key="4">
    <source>
        <dbReference type="Google" id="ProtNLM"/>
    </source>
</evidence>
<name>A0ABV8BXY1_9PSEU</name>
<evidence type="ECO:0000256" key="1">
    <source>
        <dbReference type="SAM" id="SignalP"/>
    </source>
</evidence>
<keyword evidence="1" id="KW-0732">Signal</keyword>
<dbReference type="EMBL" id="JBHRZI010000019">
    <property type="protein sequence ID" value="MFC3894573.1"/>
    <property type="molecule type" value="Genomic_DNA"/>
</dbReference>
<evidence type="ECO:0000313" key="2">
    <source>
        <dbReference type="EMBL" id="MFC3894573.1"/>
    </source>
</evidence>
<proteinExistence type="predicted"/>
<reference evidence="3" key="1">
    <citation type="journal article" date="2019" name="Int. J. Syst. Evol. Microbiol.">
        <title>The Global Catalogue of Microorganisms (GCM) 10K type strain sequencing project: providing services to taxonomists for standard genome sequencing and annotation.</title>
        <authorList>
            <consortium name="The Broad Institute Genomics Platform"/>
            <consortium name="The Broad Institute Genome Sequencing Center for Infectious Disease"/>
            <person name="Wu L."/>
            <person name="Ma J."/>
        </authorList>
    </citation>
    <scope>NUCLEOTIDE SEQUENCE [LARGE SCALE GENOMIC DNA]</scope>
    <source>
        <strain evidence="3">CGMCC 4.7405</strain>
    </source>
</reference>
<organism evidence="2 3">
    <name type="scientific">Lentzea rhizosphaerae</name>
    <dbReference type="NCBI Taxonomy" id="2041025"/>
    <lineage>
        <taxon>Bacteria</taxon>
        <taxon>Bacillati</taxon>
        <taxon>Actinomycetota</taxon>
        <taxon>Actinomycetes</taxon>
        <taxon>Pseudonocardiales</taxon>
        <taxon>Pseudonocardiaceae</taxon>
        <taxon>Lentzea</taxon>
    </lineage>
</organism>
<gene>
    <name evidence="2" type="ORF">ACFOWZ_24095</name>
</gene>
<protein>
    <recommendedName>
        <fullName evidence="4">Neocarzinostatin family protein</fullName>
    </recommendedName>
</protein>
<keyword evidence="3" id="KW-1185">Reference proteome</keyword>
<dbReference type="Proteomes" id="UP001595690">
    <property type="component" value="Unassembled WGS sequence"/>
</dbReference>